<dbReference type="GeneID" id="85463235"/>
<comment type="caution">
    <text evidence="2">The sequence shown here is derived from an EMBL/GenBank/DDBJ whole genome shotgun (WGS) entry which is preliminary data.</text>
</comment>
<name>A0AAJ0EYX7_9PEZI</name>
<dbReference type="Proteomes" id="UP001224890">
    <property type="component" value="Unassembled WGS sequence"/>
</dbReference>
<feature type="region of interest" description="Disordered" evidence="1">
    <location>
        <begin position="120"/>
        <end position="140"/>
    </location>
</feature>
<evidence type="ECO:0000256" key="1">
    <source>
        <dbReference type="SAM" id="MobiDB-lite"/>
    </source>
</evidence>
<evidence type="ECO:0000313" key="2">
    <source>
        <dbReference type="EMBL" id="KAK1700632.1"/>
    </source>
</evidence>
<feature type="compositionally biased region" description="Low complexity" evidence="1">
    <location>
        <begin position="121"/>
        <end position="140"/>
    </location>
</feature>
<evidence type="ECO:0000313" key="3">
    <source>
        <dbReference type="Proteomes" id="UP001224890"/>
    </source>
</evidence>
<sequence>MSSSQQPPRPLSHLSPVPITQQGLQAWYDNDSKQLILRARGNAIHITTGIEFKRLPFLGGLLFEVQGWVGPVTQGTQPYDVENTFNIELPSRVFPSGFVLIKGAEGAEYKIKIQPLLKDGSSSNNNNAQTASNATASSEAPKFKLIPPTEPIITKLGKPVTVLQNDQFTGKGGSVDITFDDRFLKLTNARIVDNQIEWTFDPLQTGDTEVDVYVSQNLPPFSYRAVHKVIIKPPTSTETLNPLALFSVNQASKATDDTTESDIAKSGDKNSKFVLISWDNIVNAGLDTIKKQYPSAQLLSAEGQAPAAENPYQLVNVRVTASIGDDKTATIRSLGYFDFGPIKIGTLRIGTTPFNWPVKINSTDAFAIIRKDGFKQPVERLSLSQPAARDVDQPLYTFTLGDLTVQLGATDGKIHSPIRS</sequence>
<keyword evidence="3" id="KW-1185">Reference proteome</keyword>
<protein>
    <submittedName>
        <fullName evidence="2">Uncharacterized protein</fullName>
    </submittedName>
</protein>
<dbReference type="RefSeq" id="XP_060436389.1">
    <property type="nucleotide sequence ID" value="XM_060578709.1"/>
</dbReference>
<dbReference type="EMBL" id="JAHMHR010000002">
    <property type="protein sequence ID" value="KAK1700632.1"/>
    <property type="molecule type" value="Genomic_DNA"/>
</dbReference>
<dbReference type="AlphaFoldDB" id="A0AAJ0EYX7"/>
<organism evidence="2 3">
    <name type="scientific">Colletotrichum godetiae</name>
    <dbReference type="NCBI Taxonomy" id="1209918"/>
    <lineage>
        <taxon>Eukaryota</taxon>
        <taxon>Fungi</taxon>
        <taxon>Dikarya</taxon>
        <taxon>Ascomycota</taxon>
        <taxon>Pezizomycotina</taxon>
        <taxon>Sordariomycetes</taxon>
        <taxon>Hypocreomycetidae</taxon>
        <taxon>Glomerellales</taxon>
        <taxon>Glomerellaceae</taxon>
        <taxon>Colletotrichum</taxon>
        <taxon>Colletotrichum acutatum species complex</taxon>
    </lineage>
</organism>
<accession>A0AAJ0EYX7</accession>
<proteinExistence type="predicted"/>
<gene>
    <name evidence="2" type="ORF">BDP55DRAFT_723140</name>
</gene>
<reference evidence="2" key="1">
    <citation type="submission" date="2021-06" db="EMBL/GenBank/DDBJ databases">
        <title>Comparative genomics, transcriptomics and evolutionary studies reveal genomic signatures of adaptation to plant cell wall in hemibiotrophic fungi.</title>
        <authorList>
            <consortium name="DOE Joint Genome Institute"/>
            <person name="Baroncelli R."/>
            <person name="Diaz J.F."/>
            <person name="Benocci T."/>
            <person name="Peng M."/>
            <person name="Battaglia E."/>
            <person name="Haridas S."/>
            <person name="Andreopoulos W."/>
            <person name="Labutti K."/>
            <person name="Pangilinan J."/>
            <person name="Floch G.L."/>
            <person name="Makela M.R."/>
            <person name="Henrissat B."/>
            <person name="Grigoriev I.V."/>
            <person name="Crouch J.A."/>
            <person name="De Vries R.P."/>
            <person name="Sukno S.A."/>
            <person name="Thon M.R."/>
        </authorList>
    </citation>
    <scope>NUCLEOTIDE SEQUENCE</scope>
    <source>
        <strain evidence="2">CBS 193.32</strain>
    </source>
</reference>